<name>A0A1G4JTA8_9SACH</name>
<dbReference type="GO" id="GO:0006890">
    <property type="term" value="P:retrograde vesicle-mediated transport, Golgi to endoplasmic reticulum"/>
    <property type="evidence" value="ECO:0007669"/>
    <property type="project" value="InterPro"/>
</dbReference>
<dbReference type="PANTHER" id="PTHR12825">
    <property type="entry name" value="BNIP1-RELATED"/>
    <property type="match status" value="1"/>
</dbReference>
<dbReference type="AlphaFoldDB" id="A0A1G4JTA8"/>
<comment type="subcellular location">
    <subcellularLocation>
        <location evidence="1">Endoplasmic reticulum membrane</location>
        <topology evidence="1">Single-pass type IV membrane protein</topology>
    </subcellularLocation>
</comment>
<organism evidence="12 13">
    <name type="scientific">Lachancea meyersii CBS 8951</name>
    <dbReference type="NCBI Taxonomy" id="1266667"/>
    <lineage>
        <taxon>Eukaryota</taxon>
        <taxon>Fungi</taxon>
        <taxon>Dikarya</taxon>
        <taxon>Ascomycota</taxon>
        <taxon>Saccharomycotina</taxon>
        <taxon>Saccharomycetes</taxon>
        <taxon>Saccharomycetales</taxon>
        <taxon>Saccharomycetaceae</taxon>
        <taxon>Lachancea</taxon>
    </lineage>
</organism>
<keyword evidence="7" id="KW-0175">Coiled coil</keyword>
<keyword evidence="8 10" id="KW-0472">Membrane</keyword>
<evidence type="ECO:0000256" key="2">
    <source>
        <dbReference type="ARBA" id="ARBA00022448"/>
    </source>
</evidence>
<evidence type="ECO:0000313" key="12">
    <source>
        <dbReference type="EMBL" id="SCU94134.1"/>
    </source>
</evidence>
<dbReference type="Pfam" id="PF03908">
    <property type="entry name" value="Sec20"/>
    <property type="match status" value="1"/>
</dbReference>
<dbReference type="GO" id="GO:0005789">
    <property type="term" value="C:endoplasmic reticulum membrane"/>
    <property type="evidence" value="ECO:0007669"/>
    <property type="project" value="UniProtKB-SubCell"/>
</dbReference>
<evidence type="ECO:0000313" key="13">
    <source>
        <dbReference type="Proteomes" id="UP000191144"/>
    </source>
</evidence>
<sequence length="363" mass="40629">MRQDCDYTRCLDGLRELEAQLLADPFSGKSAAMISDYASLIRLLVVIVAQQHRGLRLSWRKGSALKINSEQDFSPSKNATDQIAEVVKSIDFVTELEKRFKRAQTQSQVDFRLRLKDLQIEAYEKYRQELKVHDDDKKDGDDVDGDKNVTGVATTASGEVSKNSIAQPEDKKHRLLSTNKKITSSLVRTSHMLRSSVLQSELNVSEIQEQTASLYRLNDRFDSLSGVLNTSSKVVNVIQNASGQEKRQVYSGLSFLALCISWVLWRRVFKLPVKLMLWLWFRFFRSILALLGAVPKVEVGFEPDSTAALLTATTTGTTPTVSLATVSDAVLETVKNMEDPSSSLVTMVGDVVDDAFSRLRDEL</sequence>
<dbReference type="OrthoDB" id="46868at2759"/>
<evidence type="ECO:0000256" key="9">
    <source>
        <dbReference type="ARBA" id="ARBA00037934"/>
    </source>
</evidence>
<feature type="domain" description="Sec20 C-terminal" evidence="11">
    <location>
        <begin position="177"/>
        <end position="268"/>
    </location>
</feature>
<dbReference type="GO" id="GO:0031201">
    <property type="term" value="C:SNARE complex"/>
    <property type="evidence" value="ECO:0007669"/>
    <property type="project" value="TreeGrafter"/>
</dbReference>
<dbReference type="InterPro" id="IPR005606">
    <property type="entry name" value="Sec20"/>
</dbReference>
<comment type="similarity">
    <text evidence="9">Belongs to the SEC20 family.</text>
</comment>
<dbReference type="EMBL" id="LT598477">
    <property type="protein sequence ID" value="SCU94134.1"/>
    <property type="molecule type" value="Genomic_DNA"/>
</dbReference>
<keyword evidence="3 10" id="KW-0812">Transmembrane</keyword>
<keyword evidence="2" id="KW-0813">Transport</keyword>
<evidence type="ECO:0000256" key="3">
    <source>
        <dbReference type="ARBA" id="ARBA00022692"/>
    </source>
</evidence>
<evidence type="ECO:0000256" key="6">
    <source>
        <dbReference type="ARBA" id="ARBA00022989"/>
    </source>
</evidence>
<evidence type="ECO:0000256" key="5">
    <source>
        <dbReference type="ARBA" id="ARBA00022892"/>
    </source>
</evidence>
<accession>A0A1G4JTA8</accession>
<dbReference type="InterPro" id="IPR056173">
    <property type="entry name" value="Sec20_C"/>
</dbReference>
<dbReference type="PANTHER" id="PTHR12825:SF0">
    <property type="entry name" value="VESICLE TRANSPORT PROTEIN SEC20"/>
    <property type="match status" value="1"/>
</dbReference>
<dbReference type="CDD" id="cd15865">
    <property type="entry name" value="SNARE_SEC20"/>
    <property type="match status" value="1"/>
</dbReference>
<evidence type="ECO:0000256" key="1">
    <source>
        <dbReference type="ARBA" id="ARBA00004163"/>
    </source>
</evidence>
<keyword evidence="5" id="KW-0931">ER-Golgi transport</keyword>
<evidence type="ECO:0000256" key="7">
    <source>
        <dbReference type="ARBA" id="ARBA00023054"/>
    </source>
</evidence>
<keyword evidence="6 10" id="KW-1133">Transmembrane helix</keyword>
<evidence type="ECO:0000256" key="8">
    <source>
        <dbReference type="ARBA" id="ARBA00023136"/>
    </source>
</evidence>
<evidence type="ECO:0000259" key="11">
    <source>
        <dbReference type="Pfam" id="PF03908"/>
    </source>
</evidence>
<dbReference type="Proteomes" id="UP000191144">
    <property type="component" value="Chromosome F"/>
</dbReference>
<protein>
    <submittedName>
        <fullName evidence="12">LAME_0F06260g1_1</fullName>
    </submittedName>
</protein>
<dbReference type="GO" id="GO:0005484">
    <property type="term" value="F:SNAP receptor activity"/>
    <property type="evidence" value="ECO:0007669"/>
    <property type="project" value="InterPro"/>
</dbReference>
<keyword evidence="13" id="KW-1185">Reference proteome</keyword>
<evidence type="ECO:0000256" key="10">
    <source>
        <dbReference type="SAM" id="Phobius"/>
    </source>
</evidence>
<evidence type="ECO:0000256" key="4">
    <source>
        <dbReference type="ARBA" id="ARBA00022824"/>
    </source>
</evidence>
<proteinExistence type="inferred from homology"/>
<gene>
    <name evidence="12" type="ORF">LAME_0F06260G</name>
</gene>
<feature type="transmembrane region" description="Helical" evidence="10">
    <location>
        <begin position="249"/>
        <end position="265"/>
    </location>
</feature>
<reference evidence="13" key="1">
    <citation type="submission" date="2016-03" db="EMBL/GenBank/DDBJ databases">
        <authorList>
            <person name="Devillers Hugo."/>
        </authorList>
    </citation>
    <scope>NUCLEOTIDE SEQUENCE [LARGE SCALE GENOMIC DNA]</scope>
</reference>
<keyword evidence="4" id="KW-0256">Endoplasmic reticulum</keyword>